<dbReference type="PANTHER" id="PTHR44846">
    <property type="entry name" value="MANNOSYL-D-GLYCERATE TRANSPORT/METABOLISM SYSTEM REPRESSOR MNGR-RELATED"/>
    <property type="match status" value="1"/>
</dbReference>
<dbReference type="PROSITE" id="PS50949">
    <property type="entry name" value="HTH_GNTR"/>
    <property type="match status" value="1"/>
</dbReference>
<organism evidence="5 6">
    <name type="scientific">Kaistia terrae</name>
    <dbReference type="NCBI Taxonomy" id="537017"/>
    <lineage>
        <taxon>Bacteria</taxon>
        <taxon>Pseudomonadati</taxon>
        <taxon>Pseudomonadota</taxon>
        <taxon>Alphaproteobacteria</taxon>
        <taxon>Hyphomicrobiales</taxon>
        <taxon>Kaistiaceae</taxon>
        <taxon>Kaistia</taxon>
    </lineage>
</organism>
<dbReference type="Pfam" id="PF00392">
    <property type="entry name" value="GntR"/>
    <property type="match status" value="1"/>
</dbReference>
<dbReference type="RefSeq" id="WP_266344881.1">
    <property type="nucleotide sequence ID" value="NZ_JAPKNH010000006.1"/>
</dbReference>
<sequence length="233" mass="25884">MKSQWEALYVELRDGIRNRKYAPGQRLPTEHELSASHGVSRNTVRRAYLALSQDGLIRIVNGRGSYVMENGIVYEIDAVSRFRDVLDRLGVDSTSRVIQSAVEAAVGEVAERLELVEGNLVLRHTTVILGGDVPFILTTRYFPFDLIPDFENRLARMGAFTPLLREEGLGDLHRVSTTVGARMPRDDEAALLACPHNAPLLDVSALGRLSDGRAVEWQQAVMNSQLIRLSFSA</sequence>
<name>A0ABW0PP55_9HYPH</name>
<gene>
    <name evidence="5" type="ORF">ACFPP9_00640</name>
</gene>
<keyword evidence="1" id="KW-0805">Transcription regulation</keyword>
<dbReference type="InterPro" id="IPR050679">
    <property type="entry name" value="Bact_HTH_transcr_reg"/>
</dbReference>
<protein>
    <submittedName>
        <fullName evidence="5">GntR family transcriptional regulator</fullName>
    </submittedName>
</protein>
<proteinExistence type="predicted"/>
<dbReference type="InterPro" id="IPR036388">
    <property type="entry name" value="WH-like_DNA-bd_sf"/>
</dbReference>
<dbReference type="Pfam" id="PF07702">
    <property type="entry name" value="UTRA"/>
    <property type="match status" value="1"/>
</dbReference>
<dbReference type="InterPro" id="IPR011663">
    <property type="entry name" value="UTRA"/>
</dbReference>
<keyword evidence="6" id="KW-1185">Reference proteome</keyword>
<dbReference type="SUPFAM" id="SSF46785">
    <property type="entry name" value="Winged helix' DNA-binding domain"/>
    <property type="match status" value="1"/>
</dbReference>
<dbReference type="EMBL" id="JBHSML010000001">
    <property type="protein sequence ID" value="MFC5514260.1"/>
    <property type="molecule type" value="Genomic_DNA"/>
</dbReference>
<dbReference type="SMART" id="SM00345">
    <property type="entry name" value="HTH_GNTR"/>
    <property type="match status" value="1"/>
</dbReference>
<dbReference type="Proteomes" id="UP001596150">
    <property type="component" value="Unassembled WGS sequence"/>
</dbReference>
<comment type="caution">
    <text evidence="5">The sequence shown here is derived from an EMBL/GenBank/DDBJ whole genome shotgun (WGS) entry which is preliminary data.</text>
</comment>
<feature type="domain" description="HTH gntR-type" evidence="4">
    <location>
        <begin position="2"/>
        <end position="70"/>
    </location>
</feature>
<dbReference type="SMART" id="SM00866">
    <property type="entry name" value="UTRA"/>
    <property type="match status" value="1"/>
</dbReference>
<dbReference type="Gene3D" id="3.40.1410.10">
    <property type="entry name" value="Chorismate lyase-like"/>
    <property type="match status" value="1"/>
</dbReference>
<evidence type="ECO:0000259" key="4">
    <source>
        <dbReference type="PROSITE" id="PS50949"/>
    </source>
</evidence>
<keyword evidence="2" id="KW-0238">DNA-binding</keyword>
<dbReference type="InterPro" id="IPR036390">
    <property type="entry name" value="WH_DNA-bd_sf"/>
</dbReference>
<dbReference type="PANTHER" id="PTHR44846:SF1">
    <property type="entry name" value="MANNOSYL-D-GLYCERATE TRANSPORT_METABOLISM SYSTEM REPRESSOR MNGR-RELATED"/>
    <property type="match status" value="1"/>
</dbReference>
<dbReference type="InterPro" id="IPR028978">
    <property type="entry name" value="Chorismate_lyase_/UTRA_dom_sf"/>
</dbReference>
<dbReference type="Gene3D" id="1.10.10.10">
    <property type="entry name" value="Winged helix-like DNA-binding domain superfamily/Winged helix DNA-binding domain"/>
    <property type="match status" value="1"/>
</dbReference>
<evidence type="ECO:0000256" key="2">
    <source>
        <dbReference type="ARBA" id="ARBA00023125"/>
    </source>
</evidence>
<reference evidence="6" key="1">
    <citation type="journal article" date="2019" name="Int. J. Syst. Evol. Microbiol.">
        <title>The Global Catalogue of Microorganisms (GCM) 10K type strain sequencing project: providing services to taxonomists for standard genome sequencing and annotation.</title>
        <authorList>
            <consortium name="The Broad Institute Genomics Platform"/>
            <consortium name="The Broad Institute Genome Sequencing Center for Infectious Disease"/>
            <person name="Wu L."/>
            <person name="Ma J."/>
        </authorList>
    </citation>
    <scope>NUCLEOTIDE SEQUENCE [LARGE SCALE GENOMIC DNA]</scope>
    <source>
        <strain evidence="6">KACC 12633</strain>
    </source>
</reference>
<dbReference type="PRINTS" id="PR00035">
    <property type="entry name" value="HTHGNTR"/>
</dbReference>
<evidence type="ECO:0000256" key="3">
    <source>
        <dbReference type="ARBA" id="ARBA00023163"/>
    </source>
</evidence>
<dbReference type="InterPro" id="IPR000524">
    <property type="entry name" value="Tscrpt_reg_HTH_GntR"/>
</dbReference>
<dbReference type="CDD" id="cd07377">
    <property type="entry name" value="WHTH_GntR"/>
    <property type="match status" value="1"/>
</dbReference>
<evidence type="ECO:0000256" key="1">
    <source>
        <dbReference type="ARBA" id="ARBA00023015"/>
    </source>
</evidence>
<accession>A0ABW0PP55</accession>
<dbReference type="SUPFAM" id="SSF64288">
    <property type="entry name" value="Chorismate lyase-like"/>
    <property type="match status" value="1"/>
</dbReference>
<evidence type="ECO:0000313" key="6">
    <source>
        <dbReference type="Proteomes" id="UP001596150"/>
    </source>
</evidence>
<evidence type="ECO:0000313" key="5">
    <source>
        <dbReference type="EMBL" id="MFC5514260.1"/>
    </source>
</evidence>
<keyword evidence="3" id="KW-0804">Transcription</keyword>